<protein>
    <recommendedName>
        <fullName evidence="2">Beta-glucuronidase C-terminal domain-containing protein</fullName>
    </recommendedName>
</protein>
<organism evidence="3 4">
    <name type="scientific">Aspergillus homomorphus (strain CBS 101889)</name>
    <dbReference type="NCBI Taxonomy" id="1450537"/>
    <lineage>
        <taxon>Eukaryota</taxon>
        <taxon>Fungi</taxon>
        <taxon>Dikarya</taxon>
        <taxon>Ascomycota</taxon>
        <taxon>Pezizomycotina</taxon>
        <taxon>Eurotiomycetes</taxon>
        <taxon>Eurotiomycetidae</taxon>
        <taxon>Eurotiales</taxon>
        <taxon>Aspergillaceae</taxon>
        <taxon>Aspergillus</taxon>
        <taxon>Aspergillus subgen. Circumdati</taxon>
    </lineage>
</organism>
<dbReference type="InterPro" id="IPR052974">
    <property type="entry name" value="GH79_Enzymes"/>
</dbReference>
<dbReference type="PANTHER" id="PTHR36183:SF2">
    <property type="entry name" value="BETA-GLUCURONIDASE C-TERMINAL DOMAIN-CONTAINING PROTEIN"/>
    <property type="match status" value="1"/>
</dbReference>
<dbReference type="SUPFAM" id="SSF51445">
    <property type="entry name" value="(Trans)glycosidases"/>
    <property type="match status" value="1"/>
</dbReference>
<reference evidence="3 4" key="1">
    <citation type="submission" date="2018-02" db="EMBL/GenBank/DDBJ databases">
        <title>The genomes of Aspergillus section Nigri reveals drivers in fungal speciation.</title>
        <authorList>
            <consortium name="DOE Joint Genome Institute"/>
            <person name="Vesth T.C."/>
            <person name="Nybo J."/>
            <person name="Theobald S."/>
            <person name="Brandl J."/>
            <person name="Frisvad J.C."/>
            <person name="Nielsen K.F."/>
            <person name="Lyhne E.K."/>
            <person name="Kogle M.E."/>
            <person name="Kuo A."/>
            <person name="Riley R."/>
            <person name="Clum A."/>
            <person name="Nolan M."/>
            <person name="Lipzen A."/>
            <person name="Salamov A."/>
            <person name="Henrissat B."/>
            <person name="Wiebenga A."/>
            <person name="De vries R.P."/>
            <person name="Grigoriev I.V."/>
            <person name="Mortensen U.H."/>
            <person name="Andersen M.R."/>
            <person name="Baker S.E."/>
        </authorList>
    </citation>
    <scope>NUCLEOTIDE SEQUENCE [LARGE SCALE GENOMIC DNA]</scope>
    <source>
        <strain evidence="3 4">CBS 101889</strain>
    </source>
</reference>
<name>A0A395HXP5_ASPHC</name>
<evidence type="ECO:0000256" key="1">
    <source>
        <dbReference type="SAM" id="SignalP"/>
    </source>
</evidence>
<dbReference type="OrthoDB" id="2831684at2759"/>
<dbReference type="VEuPathDB" id="FungiDB:BO97DRAFT_390673"/>
<keyword evidence="4" id="KW-1185">Reference proteome</keyword>
<evidence type="ECO:0000313" key="4">
    <source>
        <dbReference type="Proteomes" id="UP000248961"/>
    </source>
</evidence>
<proteinExistence type="predicted"/>
<sequence>MKLHHHSQHRLALASLAALSTVVDPTTATNVNTTAIAVSQSVPETAGLPVLHPFVSFSIEFVFFPDYAGNLSHPNTFSNQLLDNLAELEGVKPFIRVGGITQDFALYDPNQKTATNGTYVPSISKDYPLILTIGPSFFESYATWPGARFIHGFDLGRNTTANFASTLSTVPVVCRALADGKLAYWELGNEPDLYKTSAQGAVRPASWSERDYVDEWVNKTTALRKKMRESGCAPDLAEAKYIAPSFAGVSNSLNPVVTWESGLGRKRNIALNSEHNYIGGATQPGVTLQKTLMNHTMTVQSVAQHVNVSTILAQKNLTTDIPYILGETNSLYNEGAAGLSDSFGAALWGVDFNLYCASQNIRRSHMHQGVNFRYISWQPVDTNRTTIGTKAPYYGNVMVAAMLHGGDGGEKDDVQIANLPLERDTEAAYAAYVNGALARIAVINLVEFNSTDSTTGGQVGSQRPNATYVFQLPSASPGTTVSVQRLIANGSDAITGVTWDGWSYNYELENGKPVRLPNITIGETIPVSRDGKVSIEVPYSSAAILKW</sequence>
<feature type="signal peptide" evidence="1">
    <location>
        <begin position="1"/>
        <end position="28"/>
    </location>
</feature>
<evidence type="ECO:0000259" key="2">
    <source>
        <dbReference type="Pfam" id="PF16862"/>
    </source>
</evidence>
<dbReference type="GeneID" id="37198067"/>
<keyword evidence="1" id="KW-0732">Signal</keyword>
<dbReference type="InterPro" id="IPR017853">
    <property type="entry name" value="GH"/>
</dbReference>
<dbReference type="RefSeq" id="XP_025551450.1">
    <property type="nucleotide sequence ID" value="XM_025693778.1"/>
</dbReference>
<dbReference type="PANTHER" id="PTHR36183">
    <property type="entry name" value="BETA-GLUCURONIDASE"/>
    <property type="match status" value="1"/>
</dbReference>
<dbReference type="EMBL" id="KZ824284">
    <property type="protein sequence ID" value="RAL12296.1"/>
    <property type="molecule type" value="Genomic_DNA"/>
</dbReference>
<dbReference type="Pfam" id="PF16862">
    <property type="entry name" value="Glyco_hydro_79C"/>
    <property type="match status" value="1"/>
</dbReference>
<dbReference type="AlphaFoldDB" id="A0A395HXP5"/>
<dbReference type="InterPro" id="IPR031728">
    <property type="entry name" value="GlcAase_C"/>
</dbReference>
<dbReference type="Proteomes" id="UP000248961">
    <property type="component" value="Unassembled WGS sequence"/>
</dbReference>
<feature type="chain" id="PRO_5017362506" description="Beta-glucuronidase C-terminal domain-containing protein" evidence="1">
    <location>
        <begin position="29"/>
        <end position="547"/>
    </location>
</feature>
<gene>
    <name evidence="3" type="ORF">BO97DRAFT_390673</name>
</gene>
<accession>A0A395HXP5</accession>
<dbReference type="Gene3D" id="3.20.20.80">
    <property type="entry name" value="Glycosidases"/>
    <property type="match status" value="1"/>
</dbReference>
<feature type="domain" description="Beta-glucuronidase C-terminal" evidence="2">
    <location>
        <begin position="428"/>
        <end position="544"/>
    </location>
</feature>
<evidence type="ECO:0000313" key="3">
    <source>
        <dbReference type="EMBL" id="RAL12296.1"/>
    </source>
</evidence>